<dbReference type="AlphaFoldDB" id="A0A822X8R9"/>
<sequence length="187" mass="21595">MIRHLVDREAWKDFNKRYPNFAADKRNVKLELAIDEFEPHSALSSMNNIWPVMTMPYTLPPWMCMKPPYMMITLLISSPRGSGNDIGVYLQHLVKELQILWMKSVWTYDVVTVYKKLVQNRAHPKGSIVEGYLVEECMTFCSMYLHDVDTRFTRVGRNSKGDIELPLSGKGKPFGAQKIVKLDALLL</sequence>
<dbReference type="EMBL" id="DUZY01000001">
    <property type="protein sequence ID" value="DAD17844.1"/>
    <property type="molecule type" value="Genomic_DNA"/>
</dbReference>
<proteinExistence type="predicted"/>
<protein>
    <recommendedName>
        <fullName evidence="3">DUF4218 domain-containing protein</fullName>
    </recommendedName>
</protein>
<evidence type="ECO:0008006" key="3">
    <source>
        <dbReference type="Google" id="ProtNLM"/>
    </source>
</evidence>
<reference evidence="1 2" key="1">
    <citation type="journal article" date="2020" name="Mol. Biol. Evol.">
        <title>Distinct Expression and Methylation Patterns for Genes with Different Fates following a Single Whole-Genome Duplication in Flowering Plants.</title>
        <authorList>
            <person name="Shi T."/>
            <person name="Rahmani R.S."/>
            <person name="Gugger P.F."/>
            <person name="Wang M."/>
            <person name="Li H."/>
            <person name="Zhang Y."/>
            <person name="Li Z."/>
            <person name="Wang Q."/>
            <person name="Van de Peer Y."/>
            <person name="Marchal K."/>
            <person name="Chen J."/>
        </authorList>
    </citation>
    <scope>NUCLEOTIDE SEQUENCE [LARGE SCALE GENOMIC DNA]</scope>
    <source>
        <tissue evidence="1">Leaf</tissue>
    </source>
</reference>
<keyword evidence="2" id="KW-1185">Reference proteome</keyword>
<dbReference type="PANTHER" id="PTHR48451:SF1">
    <property type="entry name" value="DUF4218 DOMAIN-CONTAINING PROTEIN"/>
    <property type="match status" value="1"/>
</dbReference>
<evidence type="ECO:0000313" key="1">
    <source>
        <dbReference type="EMBL" id="DAD17844.1"/>
    </source>
</evidence>
<comment type="caution">
    <text evidence="1">The sequence shown here is derived from an EMBL/GenBank/DDBJ whole genome shotgun (WGS) entry which is preliminary data.</text>
</comment>
<name>A0A822X8R9_NELNU</name>
<evidence type="ECO:0000313" key="2">
    <source>
        <dbReference type="Proteomes" id="UP000607653"/>
    </source>
</evidence>
<gene>
    <name evidence="1" type="ORF">HUJ06_019307</name>
</gene>
<dbReference type="Proteomes" id="UP000607653">
    <property type="component" value="Unassembled WGS sequence"/>
</dbReference>
<organism evidence="1 2">
    <name type="scientific">Nelumbo nucifera</name>
    <name type="common">Sacred lotus</name>
    <dbReference type="NCBI Taxonomy" id="4432"/>
    <lineage>
        <taxon>Eukaryota</taxon>
        <taxon>Viridiplantae</taxon>
        <taxon>Streptophyta</taxon>
        <taxon>Embryophyta</taxon>
        <taxon>Tracheophyta</taxon>
        <taxon>Spermatophyta</taxon>
        <taxon>Magnoliopsida</taxon>
        <taxon>Proteales</taxon>
        <taxon>Nelumbonaceae</taxon>
        <taxon>Nelumbo</taxon>
    </lineage>
</organism>
<dbReference type="InterPro" id="IPR004242">
    <property type="entry name" value="Transposase_21"/>
</dbReference>
<dbReference type="Pfam" id="PF02992">
    <property type="entry name" value="Transposase_21"/>
    <property type="match status" value="1"/>
</dbReference>
<accession>A0A822X8R9</accession>
<dbReference type="PANTHER" id="PTHR48451">
    <property type="entry name" value="DUF4218 DOMAIN-CONTAINING PROTEIN"/>
    <property type="match status" value="1"/>
</dbReference>